<evidence type="ECO:0000256" key="1">
    <source>
        <dbReference type="SAM" id="MobiDB-lite"/>
    </source>
</evidence>
<protein>
    <submittedName>
        <fullName evidence="2">Uncharacterized protein</fullName>
    </submittedName>
</protein>
<name>A0ABU1IUH0_9BACL</name>
<proteinExistence type="predicted"/>
<evidence type="ECO:0000313" key="3">
    <source>
        <dbReference type="Proteomes" id="UP001185028"/>
    </source>
</evidence>
<organism evidence="2 3">
    <name type="scientific">Paenibacillus hunanensis</name>
    <dbReference type="NCBI Taxonomy" id="539262"/>
    <lineage>
        <taxon>Bacteria</taxon>
        <taxon>Bacillati</taxon>
        <taxon>Bacillota</taxon>
        <taxon>Bacilli</taxon>
        <taxon>Bacillales</taxon>
        <taxon>Paenibacillaceae</taxon>
        <taxon>Paenibacillus</taxon>
    </lineage>
</organism>
<dbReference type="Proteomes" id="UP001185028">
    <property type="component" value="Unassembled WGS sequence"/>
</dbReference>
<dbReference type="EMBL" id="JAVDQH010000002">
    <property type="protein sequence ID" value="MDR6242878.1"/>
    <property type="molecule type" value="Genomic_DNA"/>
</dbReference>
<feature type="compositionally biased region" description="Basic residues" evidence="1">
    <location>
        <begin position="19"/>
        <end position="35"/>
    </location>
</feature>
<gene>
    <name evidence="2" type="ORF">JOC58_000762</name>
</gene>
<comment type="caution">
    <text evidence="2">The sequence shown here is derived from an EMBL/GenBank/DDBJ whole genome shotgun (WGS) entry which is preliminary data.</text>
</comment>
<accession>A0ABU1IUH0</accession>
<feature type="region of interest" description="Disordered" evidence="1">
    <location>
        <begin position="13"/>
        <end position="35"/>
    </location>
</feature>
<keyword evidence="3" id="KW-1185">Reference proteome</keyword>
<reference evidence="2 3" key="1">
    <citation type="submission" date="2023-07" db="EMBL/GenBank/DDBJ databases">
        <title>Genomic Encyclopedia of Type Strains, Phase IV (KMG-IV): sequencing the most valuable type-strain genomes for metagenomic binning, comparative biology and taxonomic classification.</title>
        <authorList>
            <person name="Goeker M."/>
        </authorList>
    </citation>
    <scope>NUCLEOTIDE SEQUENCE [LARGE SCALE GENOMIC DNA]</scope>
    <source>
        <strain evidence="2 3">DSM 22170</strain>
    </source>
</reference>
<evidence type="ECO:0000313" key="2">
    <source>
        <dbReference type="EMBL" id="MDR6242878.1"/>
    </source>
</evidence>
<sequence length="63" mass="7597">MLIDYSNGAQKDTKEWRIHQHHHDGNRRIKTRRQYKNPIPATMNGNRILFYGMLAMEIDEDRN</sequence>